<gene>
    <name evidence="1" type="ORF">PV383_36215</name>
</gene>
<comment type="caution">
    <text evidence="1">The sequence shown here is derived from an EMBL/GenBank/DDBJ whole genome shotgun (WGS) entry which is preliminary data.</text>
</comment>
<organism evidence="1 2">
    <name type="scientific">Streptomyces caniscabiei</name>
    <dbReference type="NCBI Taxonomy" id="2746961"/>
    <lineage>
        <taxon>Bacteria</taxon>
        <taxon>Bacillati</taxon>
        <taxon>Actinomycetota</taxon>
        <taxon>Actinomycetes</taxon>
        <taxon>Kitasatosporales</taxon>
        <taxon>Streptomycetaceae</taxon>
        <taxon>Streptomyces</taxon>
    </lineage>
</organism>
<proteinExistence type="predicted"/>
<name>A0ABU4N1Z1_9ACTN</name>
<sequence length="162" mass="18343">MIDNLGFHVDRDYQAELDSLNRQINATTGRIEVGLFYSPEDEWNTRGRLTTLQTHARDLAREVAMENQRLDRLTAAVRMAGDPVLGFIAYVVFGPKALPLEPLYEVRLIDPNGYTVPDTVRTNLPAARVDSARKKLLAEDRVANARIWGAQLCEYRVQVTPF</sequence>
<dbReference type="EMBL" id="JARAWJ010000039">
    <property type="protein sequence ID" value="MDX3042590.1"/>
    <property type="molecule type" value="Genomic_DNA"/>
</dbReference>
<evidence type="ECO:0000313" key="2">
    <source>
        <dbReference type="Proteomes" id="UP001282474"/>
    </source>
</evidence>
<evidence type="ECO:0000313" key="1">
    <source>
        <dbReference type="EMBL" id="MDX3042590.1"/>
    </source>
</evidence>
<protein>
    <submittedName>
        <fullName evidence="1">Uncharacterized protein</fullName>
    </submittedName>
</protein>
<accession>A0ABU4N1Z1</accession>
<reference evidence="1 2" key="1">
    <citation type="journal article" date="2023" name="Microb. Genom.">
        <title>Mesoterricola silvestris gen. nov., sp. nov., Mesoterricola sediminis sp. nov., Geothrix oryzae sp. nov., Geothrix edaphica sp. nov., Geothrix rubra sp. nov., and Geothrix limicola sp. nov., six novel members of Acidobacteriota isolated from soils.</title>
        <authorList>
            <person name="Weisberg A.J."/>
            <person name="Pearce E."/>
            <person name="Kramer C.G."/>
            <person name="Chang J.H."/>
            <person name="Clarke C.R."/>
        </authorList>
    </citation>
    <scope>NUCLEOTIDE SEQUENCE [LARGE SCALE GENOMIC DNA]</scope>
    <source>
        <strain evidence="1 2">NE20-4-1</strain>
    </source>
</reference>
<dbReference type="RefSeq" id="WP_193382892.1">
    <property type="nucleotide sequence ID" value="NZ_JABXWI010000031.1"/>
</dbReference>
<dbReference type="Proteomes" id="UP001282474">
    <property type="component" value="Unassembled WGS sequence"/>
</dbReference>
<keyword evidence="2" id="KW-1185">Reference proteome</keyword>